<keyword evidence="3" id="KW-1185">Reference proteome</keyword>
<dbReference type="Proteomes" id="UP000623467">
    <property type="component" value="Unassembled WGS sequence"/>
</dbReference>
<evidence type="ECO:0000313" key="3">
    <source>
        <dbReference type="Proteomes" id="UP000623467"/>
    </source>
</evidence>
<organism evidence="2 3">
    <name type="scientific">Mycena sanguinolenta</name>
    <dbReference type="NCBI Taxonomy" id="230812"/>
    <lineage>
        <taxon>Eukaryota</taxon>
        <taxon>Fungi</taxon>
        <taxon>Dikarya</taxon>
        <taxon>Basidiomycota</taxon>
        <taxon>Agaricomycotina</taxon>
        <taxon>Agaricomycetes</taxon>
        <taxon>Agaricomycetidae</taxon>
        <taxon>Agaricales</taxon>
        <taxon>Marasmiineae</taxon>
        <taxon>Mycenaceae</taxon>
        <taxon>Mycena</taxon>
    </lineage>
</organism>
<proteinExistence type="predicted"/>
<comment type="caution">
    <text evidence="2">The sequence shown here is derived from an EMBL/GenBank/DDBJ whole genome shotgun (WGS) entry which is preliminary data.</text>
</comment>
<dbReference type="OrthoDB" id="3048705at2759"/>
<evidence type="ECO:0000256" key="1">
    <source>
        <dbReference type="SAM" id="MobiDB-lite"/>
    </source>
</evidence>
<dbReference type="AlphaFoldDB" id="A0A8H7DFR6"/>
<accession>A0A8H7DFR6</accession>
<sequence>MSEIVVDSIGSIHIPPSDRRGRSAHPFTFKNQPLSRPLKTLHATTFHRALRSQSYRVLYREQYDEVYRGEIRPHESCVEGVTRYLRDSDNDSDSDVDEPSPRSCPADLAMSAASSLQPASSVPAPTVTPSPRRLITYGKIGRKLAEARHVSGEPHTSIKKVTYGRGMTLAQVQEYGMPFLVPAPNQVHPLVDIDKRVVCLYAGAPFGQAEFWARAISLATEKMRSLRGNMESAGLTEKFVRVGIDFGTRGAYPHQAVNGDVAANEAQTLVASEEFRYIAAYQEHLLQRTAPRRHTYQALQMEELVEKQYHPAFRGSVFSTAEFGFGEPSTVMRRSPYDAFGSLRAITTLGDYSADGGWFLYWHEEAGECCAMHCPPGTTLLVPASVVQYGFSAIEKDETRFTFEQYFNAAVGRWLYQGFRSDAEYEEHILSIESGNELDWKLEISDRVDAQLALYSTLDELYV</sequence>
<feature type="region of interest" description="Disordered" evidence="1">
    <location>
        <begin position="85"/>
        <end position="110"/>
    </location>
</feature>
<reference evidence="2" key="1">
    <citation type="submission" date="2020-05" db="EMBL/GenBank/DDBJ databases">
        <title>Mycena genomes resolve the evolution of fungal bioluminescence.</title>
        <authorList>
            <person name="Tsai I.J."/>
        </authorList>
    </citation>
    <scope>NUCLEOTIDE SEQUENCE</scope>
    <source>
        <strain evidence="2">160909Yilan</strain>
    </source>
</reference>
<dbReference type="EMBL" id="JACAZH010000003">
    <property type="protein sequence ID" value="KAF7372730.1"/>
    <property type="molecule type" value="Genomic_DNA"/>
</dbReference>
<protein>
    <submittedName>
        <fullName evidence="2">Uncharacterized protein</fullName>
    </submittedName>
</protein>
<name>A0A8H7DFR6_9AGAR</name>
<evidence type="ECO:0000313" key="2">
    <source>
        <dbReference type="EMBL" id="KAF7372730.1"/>
    </source>
</evidence>
<feature type="region of interest" description="Disordered" evidence="1">
    <location>
        <begin position="13"/>
        <end position="32"/>
    </location>
</feature>
<gene>
    <name evidence="2" type="ORF">MSAN_00478300</name>
</gene>